<dbReference type="InterPro" id="IPR050747">
    <property type="entry name" value="Mitochondrial_chaperone_BCS1"/>
</dbReference>
<dbReference type="PANTHER" id="PTHR23070">
    <property type="entry name" value="BCS1 AAA-TYPE ATPASE"/>
    <property type="match status" value="1"/>
</dbReference>
<keyword evidence="6 15" id="KW-0378">Hydrolase</keyword>
<evidence type="ECO:0000256" key="4">
    <source>
        <dbReference type="ARBA" id="ARBA00022741"/>
    </source>
</evidence>
<dbReference type="GO" id="GO:0005743">
    <property type="term" value="C:mitochondrial inner membrane"/>
    <property type="evidence" value="ECO:0007669"/>
    <property type="project" value="UniProtKB-SubCell"/>
</dbReference>
<evidence type="ECO:0000256" key="1">
    <source>
        <dbReference type="ARBA" id="ARBA00004434"/>
    </source>
</evidence>
<dbReference type="InterPro" id="IPR003593">
    <property type="entry name" value="AAA+_ATPase"/>
</dbReference>
<keyword evidence="7" id="KW-0067">ATP-binding</keyword>
<evidence type="ECO:0000313" key="16">
    <source>
        <dbReference type="Proteomes" id="UP000076532"/>
    </source>
</evidence>
<keyword evidence="4" id="KW-0547">Nucleotide-binding</keyword>
<keyword evidence="16" id="KW-1185">Reference proteome</keyword>
<dbReference type="STRING" id="436010.A0A166SHZ4"/>
<dbReference type="OrthoDB" id="10251412at2759"/>
<dbReference type="SMART" id="SM00382">
    <property type="entry name" value="AAA"/>
    <property type="match status" value="1"/>
</dbReference>
<evidence type="ECO:0000259" key="14">
    <source>
        <dbReference type="SMART" id="SM01024"/>
    </source>
</evidence>
<evidence type="ECO:0000259" key="13">
    <source>
        <dbReference type="SMART" id="SM00382"/>
    </source>
</evidence>
<feature type="domain" description="AAA+ ATPase" evidence="13">
    <location>
        <begin position="240"/>
        <end position="388"/>
    </location>
</feature>
<evidence type="ECO:0000256" key="9">
    <source>
        <dbReference type="ARBA" id="ARBA00023128"/>
    </source>
</evidence>
<feature type="compositionally biased region" description="Basic and acidic residues" evidence="12">
    <location>
        <begin position="490"/>
        <end position="499"/>
    </location>
</feature>
<reference evidence="15 16" key="1">
    <citation type="journal article" date="2016" name="Mol. Biol. Evol.">
        <title>Comparative Genomics of Early-Diverging Mushroom-Forming Fungi Provides Insights into the Origins of Lignocellulose Decay Capabilities.</title>
        <authorList>
            <person name="Nagy L.G."/>
            <person name="Riley R."/>
            <person name="Tritt A."/>
            <person name="Adam C."/>
            <person name="Daum C."/>
            <person name="Floudas D."/>
            <person name="Sun H."/>
            <person name="Yadav J.S."/>
            <person name="Pangilinan J."/>
            <person name="Larsson K.H."/>
            <person name="Matsuura K."/>
            <person name="Barry K."/>
            <person name="Labutti K."/>
            <person name="Kuo R."/>
            <person name="Ohm R.A."/>
            <person name="Bhattacharya S.S."/>
            <person name="Shirouzu T."/>
            <person name="Yoshinaga Y."/>
            <person name="Martin F.M."/>
            <person name="Grigoriev I.V."/>
            <person name="Hibbett D.S."/>
        </authorList>
    </citation>
    <scope>NUCLEOTIDE SEQUENCE [LARGE SCALE GENOMIC DNA]</scope>
    <source>
        <strain evidence="15 16">CBS 109695</strain>
    </source>
</reference>
<sequence>MPTNRLFSLFSFLTTSLYFRESAKLLIAGSVIETGRRLCQWLVERFRYRCFLSAQFDEGDPAYEWLVLFLTEENVWKSSREFIVTAKSSKRKWAVTSGPGTAVEGNAQYVPSFGAPQLFRWSGYWVEITRQKDTQMAPYGNYKAVSSLHLMIYTRKLNALSALVEEARLRYCETSKKNVTIHTVDGPTFGPGPVWNNIHTKVRRALDSLILGEGCVESLIKDANEFLDMEEWYINSGIPHRRGYLLHGPPGTGKTSTVYTIAGELGLEIYSLSLASNFIDDSFLQRAVSSLPKNSLLLIEDIDCAFPSREESEETEHQNSMYRGGGMSSFMMPQGSKVTLSGLLNVIDGVNSQDGTLFFATTNHLERLDAALIRPGRVDKQIAYKLATKPQSRALFKRLFSESQAHRSSAGLQEGHRTSVEQLSESCNDIVRTYDSPSAALDALAQIFSEAIPNEEFSTAEILGYLLGYKMDPEGAAYGANVWVSRERRERWDAEEREKSRKKKARGSMPAQRCPVMNGIALSRSQKPDVEEESPTSSAMIEVLDSPVTDATLTS</sequence>
<comment type="similarity">
    <text evidence="2">Belongs to the AAA ATPase family. BCS1 subfamily.</text>
</comment>
<evidence type="ECO:0000256" key="8">
    <source>
        <dbReference type="ARBA" id="ARBA00022989"/>
    </source>
</evidence>
<evidence type="ECO:0000256" key="10">
    <source>
        <dbReference type="ARBA" id="ARBA00023136"/>
    </source>
</evidence>
<dbReference type="Pfam" id="PF08740">
    <property type="entry name" value="BCS1_N"/>
    <property type="match status" value="1"/>
</dbReference>
<dbReference type="Pfam" id="PF00004">
    <property type="entry name" value="AAA"/>
    <property type="match status" value="2"/>
</dbReference>
<protein>
    <submittedName>
        <fullName evidence="15">P-loop containing nucleoside triphosphate hydrolase protein</fullName>
    </submittedName>
</protein>
<dbReference type="Proteomes" id="UP000076532">
    <property type="component" value="Unassembled WGS sequence"/>
</dbReference>
<dbReference type="InterPro" id="IPR003959">
    <property type="entry name" value="ATPase_AAA_core"/>
</dbReference>
<dbReference type="InterPro" id="IPR057495">
    <property type="entry name" value="AAA_lid_BCS1"/>
</dbReference>
<proteinExistence type="inferred from homology"/>
<dbReference type="AlphaFoldDB" id="A0A166SHZ4"/>
<dbReference type="GO" id="GO:0005524">
    <property type="term" value="F:ATP binding"/>
    <property type="evidence" value="ECO:0007669"/>
    <property type="project" value="UniProtKB-KW"/>
</dbReference>
<comment type="catalytic activity">
    <reaction evidence="11">
        <text>ATP + H2O = ADP + phosphate + H(+)</text>
        <dbReference type="Rhea" id="RHEA:13065"/>
        <dbReference type="ChEBI" id="CHEBI:15377"/>
        <dbReference type="ChEBI" id="CHEBI:15378"/>
        <dbReference type="ChEBI" id="CHEBI:30616"/>
        <dbReference type="ChEBI" id="CHEBI:43474"/>
        <dbReference type="ChEBI" id="CHEBI:456216"/>
    </reaction>
    <physiologicalReaction direction="left-to-right" evidence="11">
        <dbReference type="Rhea" id="RHEA:13066"/>
    </physiologicalReaction>
</comment>
<gene>
    <name evidence="15" type="ORF">FIBSPDRAFT_946747</name>
</gene>
<dbReference type="Pfam" id="PF25426">
    <property type="entry name" value="AAA_lid_BCS1"/>
    <property type="match status" value="1"/>
</dbReference>
<dbReference type="SUPFAM" id="SSF52540">
    <property type="entry name" value="P-loop containing nucleoside triphosphate hydrolases"/>
    <property type="match status" value="1"/>
</dbReference>
<evidence type="ECO:0000256" key="3">
    <source>
        <dbReference type="ARBA" id="ARBA00022692"/>
    </source>
</evidence>
<feature type="region of interest" description="Disordered" evidence="12">
    <location>
        <begin position="490"/>
        <end position="555"/>
    </location>
</feature>
<keyword evidence="8" id="KW-1133">Transmembrane helix</keyword>
<dbReference type="InterPro" id="IPR027417">
    <property type="entry name" value="P-loop_NTPase"/>
</dbReference>
<evidence type="ECO:0000256" key="12">
    <source>
        <dbReference type="SAM" id="MobiDB-lite"/>
    </source>
</evidence>
<dbReference type="EMBL" id="KV417498">
    <property type="protein sequence ID" value="KZP29471.1"/>
    <property type="molecule type" value="Genomic_DNA"/>
</dbReference>
<comment type="subcellular location">
    <subcellularLocation>
        <location evidence="1">Mitochondrion inner membrane</location>
        <topology evidence="1">Single-pass membrane protein</topology>
    </subcellularLocation>
</comment>
<dbReference type="InterPro" id="IPR014851">
    <property type="entry name" value="BCS1_N"/>
</dbReference>
<name>A0A166SHZ4_9AGAM</name>
<evidence type="ECO:0000256" key="2">
    <source>
        <dbReference type="ARBA" id="ARBA00007448"/>
    </source>
</evidence>
<keyword evidence="3" id="KW-0812">Transmembrane</keyword>
<evidence type="ECO:0000256" key="6">
    <source>
        <dbReference type="ARBA" id="ARBA00022801"/>
    </source>
</evidence>
<keyword evidence="9" id="KW-0496">Mitochondrion</keyword>
<evidence type="ECO:0000256" key="5">
    <source>
        <dbReference type="ARBA" id="ARBA00022792"/>
    </source>
</evidence>
<dbReference type="Gene3D" id="3.40.50.300">
    <property type="entry name" value="P-loop containing nucleotide triphosphate hydrolases"/>
    <property type="match status" value="1"/>
</dbReference>
<dbReference type="SMART" id="SM01024">
    <property type="entry name" value="BCS1_N"/>
    <property type="match status" value="1"/>
</dbReference>
<accession>A0A166SHZ4</accession>
<evidence type="ECO:0000256" key="7">
    <source>
        <dbReference type="ARBA" id="ARBA00022840"/>
    </source>
</evidence>
<evidence type="ECO:0000256" key="11">
    <source>
        <dbReference type="ARBA" id="ARBA00048778"/>
    </source>
</evidence>
<evidence type="ECO:0000313" key="15">
    <source>
        <dbReference type="EMBL" id="KZP29471.1"/>
    </source>
</evidence>
<organism evidence="15 16">
    <name type="scientific">Athelia psychrophila</name>
    <dbReference type="NCBI Taxonomy" id="1759441"/>
    <lineage>
        <taxon>Eukaryota</taxon>
        <taxon>Fungi</taxon>
        <taxon>Dikarya</taxon>
        <taxon>Basidiomycota</taxon>
        <taxon>Agaricomycotina</taxon>
        <taxon>Agaricomycetes</taxon>
        <taxon>Agaricomycetidae</taxon>
        <taxon>Atheliales</taxon>
        <taxon>Atheliaceae</taxon>
        <taxon>Athelia</taxon>
    </lineage>
</organism>
<dbReference type="GO" id="GO:0016887">
    <property type="term" value="F:ATP hydrolysis activity"/>
    <property type="evidence" value="ECO:0007669"/>
    <property type="project" value="InterPro"/>
</dbReference>
<keyword evidence="5" id="KW-0999">Mitochondrion inner membrane</keyword>
<feature type="domain" description="BCS1 N-terminal" evidence="14">
    <location>
        <begin position="26"/>
        <end position="209"/>
    </location>
</feature>
<keyword evidence="10" id="KW-0472">Membrane</keyword>